<keyword evidence="1" id="KW-0812">Transmembrane</keyword>
<dbReference type="OMA" id="TDGRQKY"/>
<dbReference type="InterPro" id="IPR055378">
    <property type="entry name" value="GH3_C"/>
</dbReference>
<keyword evidence="1" id="KW-1133">Transmembrane helix</keyword>
<sequence>MAVITWRIRCLLWGIVSACLTVYAIHVYWTSEASWLLLAATVVFVACGGISTVVAFHICTLRCSETHTLMTLLLQYFVSQMMALFAPMAVSKLEKAWKEPRKAQEKFLRELISRDADTEYGRRYLTGIQSLQDFRDKHPLTKYDHYQDYFQRLADGEKNVCVAARVDRFGLTSGTTGKGKLIPLVMSANARLAGTFYWRRSTNSSPVQKMGAMYCRTTHRFTKSGALVAPLSFVSDSAGSRIMSGAFVNTPHIAFQISTDFEATYVNLLFALTDKNIFTFSAPFASQVYRAFSMLEDQQDMFLEDLSTGRINPRLNIDAEIRRSLDAALKANPARADELRAEFARGFVGIAGRIWPHLQCLLTIDVSGLMKKLEAKYSKGTKLYSASYACTECISLGLNLWMDGRPQQYVMLPNEVMAEFIPEDLSSEANPETLFIDEVEVGKRYELVITSLSGFYRYRMGDVVEVVGFHDNCPVIQVKYRTGELLNLRSEKIDKVVVNNAIQESLTSWPGATLVDWTCAESPLMYEDQEGVEYDMFYLLFVELDPVKDFRLTEEQKSLFDKSLRKQHVFYDNYRQAGTICEARVMIVRPGSFKKLQDFIIATSTASYNQFKMPKKLRTKATLDLMMECAVDA</sequence>
<feature type="transmembrane region" description="Helical" evidence="1">
    <location>
        <begin position="34"/>
        <end position="56"/>
    </location>
</feature>
<keyword evidence="5" id="KW-1185">Reference proteome</keyword>
<dbReference type="Proteomes" id="UP000887568">
    <property type="component" value="Unplaced"/>
</dbReference>
<accession>A0A914A3S9</accession>
<protein>
    <submittedName>
        <fullName evidence="4">Uncharacterized protein</fullName>
    </submittedName>
</protein>
<dbReference type="InterPro" id="IPR004993">
    <property type="entry name" value="GH3"/>
</dbReference>
<dbReference type="Pfam" id="PF23572">
    <property type="entry name" value="GH3_C"/>
    <property type="match status" value="1"/>
</dbReference>
<dbReference type="InterPro" id="IPR055377">
    <property type="entry name" value="GH3_M"/>
</dbReference>
<dbReference type="Pfam" id="PF03321">
    <property type="entry name" value="GH3"/>
    <property type="match status" value="1"/>
</dbReference>
<dbReference type="GO" id="GO:0005737">
    <property type="term" value="C:cytoplasm"/>
    <property type="evidence" value="ECO:0007669"/>
    <property type="project" value="TreeGrafter"/>
</dbReference>
<dbReference type="Pfam" id="PF23571">
    <property type="entry name" value="GH3_M"/>
    <property type="match status" value="1"/>
</dbReference>
<dbReference type="PANTHER" id="PTHR31901">
    <property type="entry name" value="GH3 DOMAIN-CONTAINING PROTEIN"/>
    <property type="match status" value="1"/>
</dbReference>
<evidence type="ECO:0000313" key="4">
    <source>
        <dbReference type="EnsemblMetazoa" id="XP_038058031.1"/>
    </source>
</evidence>
<name>A0A914A3S9_PATMI</name>
<feature type="domain" description="GH3 middle" evidence="2">
    <location>
        <begin position="409"/>
        <end position="481"/>
    </location>
</feature>
<organism evidence="4 5">
    <name type="scientific">Patiria miniata</name>
    <name type="common">Bat star</name>
    <name type="synonym">Asterina miniata</name>
    <dbReference type="NCBI Taxonomy" id="46514"/>
    <lineage>
        <taxon>Eukaryota</taxon>
        <taxon>Metazoa</taxon>
        <taxon>Echinodermata</taxon>
        <taxon>Eleutherozoa</taxon>
        <taxon>Asterozoa</taxon>
        <taxon>Asteroidea</taxon>
        <taxon>Valvatacea</taxon>
        <taxon>Valvatida</taxon>
        <taxon>Asterinidae</taxon>
        <taxon>Patiria</taxon>
    </lineage>
</organism>
<evidence type="ECO:0000256" key="1">
    <source>
        <dbReference type="SAM" id="Phobius"/>
    </source>
</evidence>
<evidence type="ECO:0000259" key="2">
    <source>
        <dbReference type="Pfam" id="PF23571"/>
    </source>
</evidence>
<dbReference type="GeneID" id="119729515"/>
<dbReference type="GO" id="GO:0016881">
    <property type="term" value="F:acid-amino acid ligase activity"/>
    <property type="evidence" value="ECO:0007669"/>
    <property type="project" value="TreeGrafter"/>
</dbReference>
<evidence type="ECO:0000313" key="5">
    <source>
        <dbReference type="Proteomes" id="UP000887568"/>
    </source>
</evidence>
<feature type="domain" description="GH3 C-terminal" evidence="3">
    <location>
        <begin position="498"/>
        <end position="617"/>
    </location>
</feature>
<reference evidence="4" key="1">
    <citation type="submission" date="2022-11" db="UniProtKB">
        <authorList>
            <consortium name="EnsemblMetazoa"/>
        </authorList>
    </citation>
    <scope>IDENTIFICATION</scope>
</reference>
<dbReference type="OrthoDB" id="10004661at2759"/>
<evidence type="ECO:0000259" key="3">
    <source>
        <dbReference type="Pfam" id="PF23572"/>
    </source>
</evidence>
<feature type="transmembrane region" description="Helical" evidence="1">
    <location>
        <begin position="68"/>
        <end position="90"/>
    </location>
</feature>
<dbReference type="EnsemblMetazoa" id="XM_038202103.1">
    <property type="protein sequence ID" value="XP_038058031.1"/>
    <property type="gene ID" value="LOC119729515"/>
</dbReference>
<keyword evidence="1" id="KW-0472">Membrane</keyword>
<dbReference type="RefSeq" id="XP_038058031.1">
    <property type="nucleotide sequence ID" value="XM_038202103.1"/>
</dbReference>
<dbReference type="PANTHER" id="PTHR31901:SF9">
    <property type="entry name" value="GH3 DOMAIN-CONTAINING PROTEIN"/>
    <property type="match status" value="1"/>
</dbReference>
<proteinExistence type="predicted"/>
<dbReference type="AlphaFoldDB" id="A0A914A3S9"/>